<dbReference type="CDD" id="cd04179">
    <property type="entry name" value="DPM_DPG-synthase_like"/>
    <property type="match status" value="1"/>
</dbReference>
<feature type="domain" description="Glycosyltransferase 2-like" evidence="8">
    <location>
        <begin position="60"/>
        <end position="219"/>
    </location>
</feature>
<gene>
    <name evidence="9" type="ORF">KTT_36200</name>
</gene>
<dbReference type="AlphaFoldDB" id="A0A402A422"/>
<keyword evidence="5" id="KW-0448">Lipopolysaccharide biosynthesis</keyword>
<dbReference type="InterPro" id="IPR050256">
    <property type="entry name" value="Glycosyltransferase_2"/>
</dbReference>
<dbReference type="InterPro" id="IPR001173">
    <property type="entry name" value="Glyco_trans_2-like"/>
</dbReference>
<keyword evidence="6" id="KW-1133">Transmembrane helix</keyword>
<keyword evidence="3" id="KW-0808">Transferase</keyword>
<protein>
    <recommendedName>
        <fullName evidence="8">Glycosyltransferase 2-like domain-containing protein</fullName>
    </recommendedName>
</protein>
<keyword evidence="7" id="KW-0472">Membrane</keyword>
<evidence type="ECO:0000259" key="8">
    <source>
        <dbReference type="Pfam" id="PF00535"/>
    </source>
</evidence>
<evidence type="ECO:0000256" key="7">
    <source>
        <dbReference type="ARBA" id="ARBA00023136"/>
    </source>
</evidence>
<evidence type="ECO:0000256" key="3">
    <source>
        <dbReference type="ARBA" id="ARBA00022679"/>
    </source>
</evidence>
<dbReference type="Proteomes" id="UP000287352">
    <property type="component" value="Unassembled WGS sequence"/>
</dbReference>
<keyword evidence="4" id="KW-0812">Transmembrane</keyword>
<accession>A0A402A422</accession>
<evidence type="ECO:0000313" key="9">
    <source>
        <dbReference type="EMBL" id="GCE13761.1"/>
    </source>
</evidence>
<dbReference type="EMBL" id="BIFR01000001">
    <property type="protein sequence ID" value="GCE13761.1"/>
    <property type="molecule type" value="Genomic_DNA"/>
</dbReference>
<reference evidence="10" key="1">
    <citation type="submission" date="2018-12" db="EMBL/GenBank/DDBJ databases">
        <title>Tengunoibacter tsumagoiensis gen. nov., sp. nov., Dictyobacter kobayashii sp. nov., D. alpinus sp. nov., and D. joshuensis sp. nov. and description of Dictyobacteraceae fam. nov. within the order Ktedonobacterales isolated from Tengu-no-mugimeshi.</title>
        <authorList>
            <person name="Wang C.M."/>
            <person name="Zheng Y."/>
            <person name="Sakai Y."/>
            <person name="Toyoda A."/>
            <person name="Minakuchi Y."/>
            <person name="Abe K."/>
            <person name="Yokota A."/>
            <person name="Yabe S."/>
        </authorList>
    </citation>
    <scope>NUCLEOTIDE SEQUENCE [LARGE SCALE GENOMIC DNA]</scope>
    <source>
        <strain evidence="10">Uno3</strain>
    </source>
</reference>
<name>A0A402A422_9CHLR</name>
<dbReference type="Pfam" id="PF00535">
    <property type="entry name" value="Glycos_transf_2"/>
    <property type="match status" value="1"/>
</dbReference>
<dbReference type="RefSeq" id="WP_245994141.1">
    <property type="nucleotide sequence ID" value="NZ_BIFR01000001.1"/>
</dbReference>
<dbReference type="InterPro" id="IPR029044">
    <property type="entry name" value="Nucleotide-diphossugar_trans"/>
</dbReference>
<organism evidence="9 10">
    <name type="scientific">Tengunoibacter tsumagoiensis</name>
    <dbReference type="NCBI Taxonomy" id="2014871"/>
    <lineage>
        <taxon>Bacteria</taxon>
        <taxon>Bacillati</taxon>
        <taxon>Chloroflexota</taxon>
        <taxon>Ktedonobacteria</taxon>
        <taxon>Ktedonobacterales</taxon>
        <taxon>Dictyobacteraceae</taxon>
        <taxon>Tengunoibacter</taxon>
    </lineage>
</organism>
<keyword evidence="2" id="KW-0328">Glycosyltransferase</keyword>
<dbReference type="PANTHER" id="PTHR48090:SF3">
    <property type="entry name" value="UNDECAPRENYL-PHOSPHATE 4-DEOXY-4-FORMAMIDO-L-ARABINOSE TRANSFERASE"/>
    <property type="match status" value="1"/>
</dbReference>
<evidence type="ECO:0000256" key="1">
    <source>
        <dbReference type="ARBA" id="ARBA00022475"/>
    </source>
</evidence>
<sequence>MWISRFPARAFSARTLPIWLLMGLGAVVVSAMNIHQKRSSRLDSDLAPVTTIPRSPRSLSVVLPAYNEEAIIEKTVQTTCAALAQWTDEFELIVVNDGSKDRTGPIVEQLMNGDSRIRLISHPINRGYGSALVTGFHAVSKDLVFFMDADGQFDITDLAAFFPLIEQYDAVLGYRNPRCDPWIRKFNAWGWKQLVRLCFGVQVRDIDCAFKLYRAEFFQTFDLETSGAMINTEMLYKFKRAGFTYTEVGVRHLPRTEGIATGARPAVILRALRELLYFARKWRWEERNDPPSFLR</sequence>
<evidence type="ECO:0000256" key="2">
    <source>
        <dbReference type="ARBA" id="ARBA00022676"/>
    </source>
</evidence>
<dbReference type="PANTHER" id="PTHR48090">
    <property type="entry name" value="UNDECAPRENYL-PHOSPHATE 4-DEOXY-4-FORMAMIDO-L-ARABINOSE TRANSFERASE-RELATED"/>
    <property type="match status" value="1"/>
</dbReference>
<evidence type="ECO:0000256" key="5">
    <source>
        <dbReference type="ARBA" id="ARBA00022985"/>
    </source>
</evidence>
<dbReference type="SUPFAM" id="SSF53448">
    <property type="entry name" value="Nucleotide-diphospho-sugar transferases"/>
    <property type="match status" value="1"/>
</dbReference>
<evidence type="ECO:0000256" key="6">
    <source>
        <dbReference type="ARBA" id="ARBA00022989"/>
    </source>
</evidence>
<keyword evidence="1" id="KW-1003">Cell membrane</keyword>
<proteinExistence type="predicted"/>
<evidence type="ECO:0000313" key="10">
    <source>
        <dbReference type="Proteomes" id="UP000287352"/>
    </source>
</evidence>
<dbReference type="GO" id="GO:0005886">
    <property type="term" value="C:plasma membrane"/>
    <property type="evidence" value="ECO:0007669"/>
    <property type="project" value="TreeGrafter"/>
</dbReference>
<dbReference type="GO" id="GO:0099621">
    <property type="term" value="F:undecaprenyl-phosphate 4-deoxy-4-formamido-L-arabinose transferase activity"/>
    <property type="evidence" value="ECO:0007669"/>
    <property type="project" value="TreeGrafter"/>
</dbReference>
<dbReference type="Gene3D" id="3.90.550.10">
    <property type="entry name" value="Spore Coat Polysaccharide Biosynthesis Protein SpsA, Chain A"/>
    <property type="match status" value="1"/>
</dbReference>
<dbReference type="GO" id="GO:0009103">
    <property type="term" value="P:lipopolysaccharide biosynthetic process"/>
    <property type="evidence" value="ECO:0007669"/>
    <property type="project" value="UniProtKB-KW"/>
</dbReference>
<comment type="caution">
    <text evidence="9">The sequence shown here is derived from an EMBL/GenBank/DDBJ whole genome shotgun (WGS) entry which is preliminary data.</text>
</comment>
<evidence type="ECO:0000256" key="4">
    <source>
        <dbReference type="ARBA" id="ARBA00022692"/>
    </source>
</evidence>
<keyword evidence="10" id="KW-1185">Reference proteome</keyword>